<feature type="domain" description="HTH asnC-type" evidence="4">
    <location>
        <begin position="7"/>
        <end position="70"/>
    </location>
</feature>
<reference evidence="5 6" key="1">
    <citation type="submission" date="2020-09" db="EMBL/GenBank/DDBJ databases">
        <title>Brevundimonas sp. LVF1 isolated from an oligotrophic pond in Goettingen, Germany.</title>
        <authorList>
            <person name="Friedrich I."/>
            <person name="Klassen A."/>
            <person name="Neubauer H."/>
            <person name="Schneider D."/>
            <person name="Hertel R."/>
            <person name="Daniel R."/>
        </authorList>
    </citation>
    <scope>NUCLEOTIDE SEQUENCE [LARGE SCALE GENOMIC DNA]</scope>
    <source>
        <strain evidence="5 6">LVF1</strain>
    </source>
</reference>
<dbReference type="InterPro" id="IPR011008">
    <property type="entry name" value="Dimeric_a/b-barrel"/>
</dbReference>
<dbReference type="SUPFAM" id="SSF46785">
    <property type="entry name" value="Winged helix' DNA-binding domain"/>
    <property type="match status" value="1"/>
</dbReference>
<evidence type="ECO:0000313" key="5">
    <source>
        <dbReference type="EMBL" id="QTC88525.1"/>
    </source>
</evidence>
<evidence type="ECO:0000256" key="3">
    <source>
        <dbReference type="ARBA" id="ARBA00023163"/>
    </source>
</evidence>
<dbReference type="EMBL" id="CP062006">
    <property type="protein sequence ID" value="QTC88525.1"/>
    <property type="molecule type" value="Genomic_DNA"/>
</dbReference>
<evidence type="ECO:0000313" key="6">
    <source>
        <dbReference type="Proteomes" id="UP000663942"/>
    </source>
</evidence>
<protein>
    <submittedName>
        <fullName evidence="5">Lrp/AsnC family transcriptional regulator</fullName>
    </submittedName>
</protein>
<dbReference type="InterPro" id="IPR000485">
    <property type="entry name" value="AsnC-type_HTH_dom"/>
</dbReference>
<dbReference type="Pfam" id="PF01037">
    <property type="entry name" value="AsnC_trans_reg"/>
    <property type="match status" value="1"/>
</dbReference>
<sequence length="162" mass="18631">MQETVTLDDFDRRLLDLVRRDNLQPARMLAEKVGLSESAVSRRLRRLRDEKVIVADVAVIDEGRLERALTMHVLVEMEREGTGVLDALIYSLTARPEVQAAWYVTGETDFVLYVRVPTMEAYEVFTREVLNDDARVRAFKTLISIREVLPFDAARRGLARRP</sequence>
<organism evidence="5 6">
    <name type="scientific">Brevundimonas pondensis</name>
    <dbReference type="NCBI Taxonomy" id="2774189"/>
    <lineage>
        <taxon>Bacteria</taxon>
        <taxon>Pseudomonadati</taxon>
        <taxon>Pseudomonadota</taxon>
        <taxon>Alphaproteobacteria</taxon>
        <taxon>Caulobacterales</taxon>
        <taxon>Caulobacteraceae</taxon>
        <taxon>Brevundimonas</taxon>
    </lineage>
</organism>
<evidence type="ECO:0000256" key="2">
    <source>
        <dbReference type="ARBA" id="ARBA00023125"/>
    </source>
</evidence>
<keyword evidence="3" id="KW-0804">Transcription</keyword>
<dbReference type="PANTHER" id="PTHR30154:SF34">
    <property type="entry name" value="TRANSCRIPTIONAL REGULATOR AZLB"/>
    <property type="match status" value="1"/>
</dbReference>
<dbReference type="PROSITE" id="PS50956">
    <property type="entry name" value="HTH_ASNC_2"/>
    <property type="match status" value="1"/>
</dbReference>
<dbReference type="InterPro" id="IPR036390">
    <property type="entry name" value="WH_DNA-bd_sf"/>
</dbReference>
<accession>A0ABX7SNR9</accession>
<dbReference type="SUPFAM" id="SSF54909">
    <property type="entry name" value="Dimeric alpha+beta barrel"/>
    <property type="match status" value="1"/>
</dbReference>
<dbReference type="Pfam" id="PF13404">
    <property type="entry name" value="HTH_AsnC-type"/>
    <property type="match status" value="1"/>
</dbReference>
<keyword evidence="6" id="KW-1185">Reference proteome</keyword>
<evidence type="ECO:0000256" key="1">
    <source>
        <dbReference type="ARBA" id="ARBA00023015"/>
    </source>
</evidence>
<dbReference type="PANTHER" id="PTHR30154">
    <property type="entry name" value="LEUCINE-RESPONSIVE REGULATORY PROTEIN"/>
    <property type="match status" value="1"/>
</dbReference>
<gene>
    <name evidence="5" type="ORF">IFE19_03815</name>
</gene>
<name>A0ABX7SNR9_9CAUL</name>
<dbReference type="InterPro" id="IPR019887">
    <property type="entry name" value="Tscrpt_reg_AsnC/Lrp_C"/>
</dbReference>
<dbReference type="Gene3D" id="1.10.10.10">
    <property type="entry name" value="Winged helix-like DNA-binding domain superfamily/Winged helix DNA-binding domain"/>
    <property type="match status" value="1"/>
</dbReference>
<keyword evidence="1" id="KW-0805">Transcription regulation</keyword>
<dbReference type="Gene3D" id="3.30.70.920">
    <property type="match status" value="1"/>
</dbReference>
<dbReference type="InterPro" id="IPR036388">
    <property type="entry name" value="WH-like_DNA-bd_sf"/>
</dbReference>
<evidence type="ECO:0000259" key="4">
    <source>
        <dbReference type="PROSITE" id="PS50956"/>
    </source>
</evidence>
<dbReference type="Proteomes" id="UP000663942">
    <property type="component" value="Chromosome"/>
</dbReference>
<dbReference type="InterPro" id="IPR019888">
    <property type="entry name" value="Tscrpt_reg_AsnC-like"/>
</dbReference>
<dbReference type="RefSeq" id="WP_207825836.1">
    <property type="nucleotide sequence ID" value="NZ_CP062006.1"/>
</dbReference>
<dbReference type="PRINTS" id="PR00033">
    <property type="entry name" value="HTHASNC"/>
</dbReference>
<keyword evidence="2" id="KW-0238">DNA-binding</keyword>
<dbReference type="SMART" id="SM00344">
    <property type="entry name" value="HTH_ASNC"/>
    <property type="match status" value="1"/>
</dbReference>
<proteinExistence type="predicted"/>